<evidence type="ECO:0000256" key="1">
    <source>
        <dbReference type="SAM" id="MobiDB-lite"/>
    </source>
</evidence>
<accession>A0AAU9QQH6</accession>
<proteinExistence type="predicted"/>
<feature type="region of interest" description="Disordered" evidence="1">
    <location>
        <begin position="1"/>
        <end position="33"/>
    </location>
</feature>
<reference evidence="2" key="1">
    <citation type="submission" date="2022-01" db="EMBL/GenBank/DDBJ databases">
        <authorList>
            <person name="Lagorce A."/>
        </authorList>
    </citation>
    <scope>NUCLEOTIDE SEQUENCE</scope>
    <source>
        <strain evidence="2">Th15_F1_A12</strain>
    </source>
</reference>
<name>A0AAU9QQH6_9VIBR</name>
<evidence type="ECO:0000313" key="3">
    <source>
        <dbReference type="Proteomes" id="UP001295462"/>
    </source>
</evidence>
<dbReference type="Proteomes" id="UP001295462">
    <property type="component" value="Unassembled WGS sequence"/>
</dbReference>
<dbReference type="EMBL" id="CAKMUD010000080">
    <property type="protein sequence ID" value="CAH1593523.1"/>
    <property type="molecule type" value="Genomic_DNA"/>
</dbReference>
<sequence>MGEDSNRASTHVRGNQREGKPRRLSLIGDKKHSMKGEPIGSPFSFVFLSGSNLHVGFVSLEL</sequence>
<gene>
    <name evidence="2" type="ORF">THF1A12_270020</name>
</gene>
<organism evidence="2 3">
    <name type="scientific">Vibrio jasicida</name>
    <dbReference type="NCBI Taxonomy" id="766224"/>
    <lineage>
        <taxon>Bacteria</taxon>
        <taxon>Pseudomonadati</taxon>
        <taxon>Pseudomonadota</taxon>
        <taxon>Gammaproteobacteria</taxon>
        <taxon>Vibrionales</taxon>
        <taxon>Vibrionaceae</taxon>
        <taxon>Vibrio</taxon>
    </lineage>
</organism>
<dbReference type="AlphaFoldDB" id="A0AAU9QQH6"/>
<protein>
    <submittedName>
        <fullName evidence="2">Uncharacterized protein</fullName>
    </submittedName>
</protein>
<comment type="caution">
    <text evidence="2">The sequence shown here is derived from an EMBL/GenBank/DDBJ whole genome shotgun (WGS) entry which is preliminary data.</text>
</comment>
<evidence type="ECO:0000313" key="2">
    <source>
        <dbReference type="EMBL" id="CAH1593523.1"/>
    </source>
</evidence>